<protein>
    <submittedName>
        <fullName evidence="2">Uncharacterized protein</fullName>
    </submittedName>
</protein>
<accession>A0A6S7GP90</accession>
<evidence type="ECO:0000256" key="1">
    <source>
        <dbReference type="SAM" id="MobiDB-lite"/>
    </source>
</evidence>
<organism evidence="2 3">
    <name type="scientific">Paramuricea clavata</name>
    <name type="common">Red gorgonian</name>
    <name type="synonym">Violescent sea-whip</name>
    <dbReference type="NCBI Taxonomy" id="317549"/>
    <lineage>
        <taxon>Eukaryota</taxon>
        <taxon>Metazoa</taxon>
        <taxon>Cnidaria</taxon>
        <taxon>Anthozoa</taxon>
        <taxon>Octocorallia</taxon>
        <taxon>Malacalcyonacea</taxon>
        <taxon>Plexauridae</taxon>
        <taxon>Paramuricea</taxon>
    </lineage>
</organism>
<sequence length="105" mass="11959">MVRKRKQDGGNFRGKKYQRSKKQDGGNFFTKLRKNSFSKKLLTAGKQLAMGALGGGEQARNTSPPMPVRRDYQQKGAGIKKKRKSNKRAKLRNTIPSAKYVMYHQ</sequence>
<gene>
    <name evidence="2" type="ORF">PACLA_8A029544</name>
</gene>
<feature type="region of interest" description="Disordered" evidence="1">
    <location>
        <begin position="1"/>
        <end position="30"/>
    </location>
</feature>
<proteinExistence type="predicted"/>
<feature type="region of interest" description="Disordered" evidence="1">
    <location>
        <begin position="52"/>
        <end position="89"/>
    </location>
</feature>
<dbReference type="EMBL" id="CACRXK020001307">
    <property type="protein sequence ID" value="CAB3988327.1"/>
    <property type="molecule type" value="Genomic_DNA"/>
</dbReference>
<keyword evidence="3" id="KW-1185">Reference proteome</keyword>
<comment type="caution">
    <text evidence="2">The sequence shown here is derived from an EMBL/GenBank/DDBJ whole genome shotgun (WGS) entry which is preliminary data.</text>
</comment>
<reference evidence="2" key="1">
    <citation type="submission" date="2020-04" db="EMBL/GenBank/DDBJ databases">
        <authorList>
            <person name="Alioto T."/>
            <person name="Alioto T."/>
            <person name="Gomez Garrido J."/>
        </authorList>
    </citation>
    <scope>NUCLEOTIDE SEQUENCE</scope>
    <source>
        <strain evidence="2">A484AB</strain>
    </source>
</reference>
<feature type="compositionally biased region" description="Basic residues" evidence="1">
    <location>
        <begin position="78"/>
        <end position="89"/>
    </location>
</feature>
<evidence type="ECO:0000313" key="2">
    <source>
        <dbReference type="EMBL" id="CAB3988327.1"/>
    </source>
</evidence>
<dbReference type="AlphaFoldDB" id="A0A6S7GP90"/>
<dbReference type="Proteomes" id="UP001152795">
    <property type="component" value="Unassembled WGS sequence"/>
</dbReference>
<evidence type="ECO:0000313" key="3">
    <source>
        <dbReference type="Proteomes" id="UP001152795"/>
    </source>
</evidence>
<name>A0A6S7GP90_PARCT</name>